<comment type="caution">
    <text evidence="1">The sequence shown here is derived from an EMBL/GenBank/DDBJ whole genome shotgun (WGS) entry which is preliminary data.</text>
</comment>
<evidence type="ECO:0000313" key="1">
    <source>
        <dbReference type="EMBL" id="GEO16707.1"/>
    </source>
</evidence>
<proteinExistence type="predicted"/>
<dbReference type="Proteomes" id="UP000321085">
    <property type="component" value="Unassembled WGS sequence"/>
</dbReference>
<evidence type="ECO:0000313" key="2">
    <source>
        <dbReference type="Proteomes" id="UP000321085"/>
    </source>
</evidence>
<dbReference type="EMBL" id="BJYU01000072">
    <property type="protein sequence ID" value="GEO16707.1"/>
    <property type="molecule type" value="Genomic_DNA"/>
</dbReference>
<dbReference type="AlphaFoldDB" id="A0A512BXX0"/>
<name>A0A512BXX0_9HYPH</name>
<gene>
    <name evidence="1" type="ORF">MAE02_44030</name>
</gene>
<reference evidence="1 2" key="1">
    <citation type="submission" date="2019-07" db="EMBL/GenBank/DDBJ databases">
        <title>Whole genome shotgun sequence of Microvirga aerophila NBRC 106136.</title>
        <authorList>
            <person name="Hosoyama A."/>
            <person name="Uohara A."/>
            <person name="Ohji S."/>
            <person name="Ichikawa N."/>
        </authorList>
    </citation>
    <scope>NUCLEOTIDE SEQUENCE [LARGE SCALE GENOMIC DNA]</scope>
    <source>
        <strain evidence="1 2">NBRC 106136</strain>
    </source>
</reference>
<accession>A0A512BXX0</accession>
<sequence>MWHCAAGKLVHVRMSGFAFRAYPGWGDLPLATPHERVREAAPAEEPRSLEALGSHHGRLIRIMVATGVRLRDALMT</sequence>
<protein>
    <submittedName>
        <fullName evidence="1">Uncharacterized protein</fullName>
    </submittedName>
</protein>
<organism evidence="1 2">
    <name type="scientific">Microvirga aerophila</name>
    <dbReference type="NCBI Taxonomy" id="670291"/>
    <lineage>
        <taxon>Bacteria</taxon>
        <taxon>Pseudomonadati</taxon>
        <taxon>Pseudomonadota</taxon>
        <taxon>Alphaproteobacteria</taxon>
        <taxon>Hyphomicrobiales</taxon>
        <taxon>Methylobacteriaceae</taxon>
        <taxon>Microvirga</taxon>
    </lineage>
</organism>
<keyword evidence="2" id="KW-1185">Reference proteome</keyword>